<comment type="caution">
    <text evidence="1">The sequence shown here is derived from an EMBL/GenBank/DDBJ whole genome shotgun (WGS) entry which is preliminary data.</text>
</comment>
<organism evidence="1 2">
    <name type="scientific">Candidatus Desulfolinea nitratireducens</name>
    <dbReference type="NCBI Taxonomy" id="2841698"/>
    <lineage>
        <taxon>Bacteria</taxon>
        <taxon>Bacillati</taxon>
        <taxon>Chloroflexota</taxon>
        <taxon>Anaerolineae</taxon>
        <taxon>Anaerolineales</taxon>
        <taxon>Anaerolineales incertae sedis</taxon>
        <taxon>Candidatus Desulfolinea</taxon>
    </lineage>
</organism>
<accession>A0A8J6NKE1</accession>
<dbReference type="InterPro" id="IPR054227">
    <property type="entry name" value="DUF6951"/>
</dbReference>
<dbReference type="EMBL" id="JACNJN010000070">
    <property type="protein sequence ID" value="MBC8334516.1"/>
    <property type="molecule type" value="Genomic_DNA"/>
</dbReference>
<sequence length="104" mass="11250">MARAEIFAGNCGFNTEVEATMDGKVCKLSITSECDAISRMAEDLTEVDPYQEISFKRAMPKIHEAGIKYCTHAACPVPSGIVKAVEIEAKLALPTDVTIKLSKT</sequence>
<evidence type="ECO:0000313" key="2">
    <source>
        <dbReference type="Proteomes" id="UP000614469"/>
    </source>
</evidence>
<dbReference type="AlphaFoldDB" id="A0A8J6NKE1"/>
<evidence type="ECO:0000313" key="1">
    <source>
        <dbReference type="EMBL" id="MBC8334516.1"/>
    </source>
</evidence>
<dbReference type="Pfam" id="PF22263">
    <property type="entry name" value="DUF6951"/>
    <property type="match status" value="1"/>
</dbReference>
<dbReference type="Proteomes" id="UP000614469">
    <property type="component" value="Unassembled WGS sequence"/>
</dbReference>
<gene>
    <name evidence="1" type="ORF">H8E29_04565</name>
</gene>
<proteinExistence type="predicted"/>
<protein>
    <submittedName>
        <fullName evidence="1">Uncharacterized protein</fullName>
    </submittedName>
</protein>
<name>A0A8J6NKE1_9CHLR</name>
<reference evidence="1 2" key="1">
    <citation type="submission" date="2020-08" db="EMBL/GenBank/DDBJ databases">
        <title>Bridging the membrane lipid divide: bacteria of the FCB group superphylum have the potential to synthesize archaeal ether lipids.</title>
        <authorList>
            <person name="Villanueva L."/>
            <person name="Von Meijenfeldt F.A.B."/>
            <person name="Westbye A.B."/>
            <person name="Yadav S."/>
            <person name="Hopmans E.C."/>
            <person name="Dutilh B.E."/>
            <person name="Sinninghe Damste J.S."/>
        </authorList>
    </citation>
    <scope>NUCLEOTIDE SEQUENCE [LARGE SCALE GENOMIC DNA]</scope>
    <source>
        <strain evidence="1">NIOZ-UU36</strain>
    </source>
</reference>